<comment type="caution">
    <text evidence="1">The sequence shown here is derived from an EMBL/GenBank/DDBJ whole genome shotgun (WGS) entry which is preliminary data.</text>
</comment>
<evidence type="ECO:0000313" key="1">
    <source>
        <dbReference type="EMBL" id="GGF38546.1"/>
    </source>
</evidence>
<dbReference type="Proteomes" id="UP000647339">
    <property type="component" value="Unassembled WGS sequence"/>
</dbReference>
<accession>A0ABQ1V733</accession>
<protein>
    <submittedName>
        <fullName evidence="1">Uncharacterized protein</fullName>
    </submittedName>
</protein>
<keyword evidence="2" id="KW-1185">Reference proteome</keyword>
<evidence type="ECO:0000313" key="2">
    <source>
        <dbReference type="Proteomes" id="UP000647339"/>
    </source>
</evidence>
<name>A0ABQ1V733_9BACT</name>
<dbReference type="EMBL" id="BMIU01000014">
    <property type="protein sequence ID" value="GGF38546.1"/>
    <property type="molecule type" value="Genomic_DNA"/>
</dbReference>
<proteinExistence type="predicted"/>
<sequence>MIQGGFEIIGISGNFEIFRPNDFDNVNYRNDNVLHDHPPIFYEPDEVFDTTSITIDLVVDDEIPITEQPPPPPPVAEAIRPYSFGKGLSIRVDTSQIISIPYYIDNAVIDLHGDESVREIYESELNFLDKYYSRSTNMVEGYPVLIENISDSTWNIDTLEGWIYMIQEAMNQQGEWKPIEYIDYRAVCGNSFWSEKLPP</sequence>
<organism evidence="1 2">
    <name type="scientific">Echinicola rosea</name>
    <dbReference type="NCBI Taxonomy" id="1807691"/>
    <lineage>
        <taxon>Bacteria</taxon>
        <taxon>Pseudomonadati</taxon>
        <taxon>Bacteroidota</taxon>
        <taxon>Cytophagia</taxon>
        <taxon>Cytophagales</taxon>
        <taxon>Cyclobacteriaceae</taxon>
        <taxon>Echinicola</taxon>
    </lineage>
</organism>
<gene>
    <name evidence="1" type="ORF">GCM10011339_28930</name>
</gene>
<reference evidence="2" key="1">
    <citation type="journal article" date="2019" name="Int. J. Syst. Evol. Microbiol.">
        <title>The Global Catalogue of Microorganisms (GCM) 10K type strain sequencing project: providing services to taxonomists for standard genome sequencing and annotation.</title>
        <authorList>
            <consortium name="The Broad Institute Genomics Platform"/>
            <consortium name="The Broad Institute Genome Sequencing Center for Infectious Disease"/>
            <person name="Wu L."/>
            <person name="Ma J."/>
        </authorList>
    </citation>
    <scope>NUCLEOTIDE SEQUENCE [LARGE SCALE GENOMIC DNA]</scope>
    <source>
        <strain evidence="2">CGMCC 1.15407</strain>
    </source>
</reference>